<dbReference type="Pfam" id="PF07896">
    <property type="entry name" value="DUF1674"/>
    <property type="match status" value="1"/>
</dbReference>
<feature type="region of interest" description="Disordered" evidence="2">
    <location>
        <begin position="1"/>
        <end position="55"/>
    </location>
</feature>
<proteinExistence type="inferred from homology"/>
<feature type="compositionally biased region" description="Basic and acidic residues" evidence="2">
    <location>
        <begin position="1"/>
        <end position="12"/>
    </location>
</feature>
<reference evidence="3 4" key="1">
    <citation type="submission" date="2020-10" db="EMBL/GenBank/DDBJ databases">
        <title>Phylogeny of dyella-like bacteria.</title>
        <authorList>
            <person name="Fu J."/>
        </authorList>
    </citation>
    <scope>NUCLEOTIDE SEQUENCE [LARGE SCALE GENOMIC DNA]</scope>
    <source>
        <strain evidence="3 4">Gsoil3046</strain>
    </source>
</reference>
<name>A0ABW8JUH1_9GAMM</name>
<dbReference type="InterPro" id="IPR012875">
    <property type="entry name" value="SDHF4"/>
</dbReference>
<gene>
    <name evidence="3" type="ORF">ISP17_11950</name>
</gene>
<comment type="caution">
    <text evidence="3">The sequence shown here is derived from an EMBL/GenBank/DDBJ whole genome shotgun (WGS) entry which is preliminary data.</text>
</comment>
<sequence>MSDNRSHPEEKPSTAPAPKQPVPANPAGSGKTDERPAPDPTRYGDWEKNGRCIDF</sequence>
<evidence type="ECO:0000256" key="1">
    <source>
        <dbReference type="ARBA" id="ARBA00005701"/>
    </source>
</evidence>
<dbReference type="RefSeq" id="WP_404633429.1">
    <property type="nucleotide sequence ID" value="NZ_JADIKM010000003.1"/>
</dbReference>
<accession>A0ABW8JUH1</accession>
<organism evidence="3 4">
    <name type="scientific">Dyella ginsengisoli</name>
    <dbReference type="NCBI Taxonomy" id="363848"/>
    <lineage>
        <taxon>Bacteria</taxon>
        <taxon>Pseudomonadati</taxon>
        <taxon>Pseudomonadota</taxon>
        <taxon>Gammaproteobacteria</taxon>
        <taxon>Lysobacterales</taxon>
        <taxon>Rhodanobacteraceae</taxon>
        <taxon>Dyella</taxon>
    </lineage>
</organism>
<comment type="similarity">
    <text evidence="1">Belongs to the SDHAF4 family.</text>
</comment>
<keyword evidence="4" id="KW-1185">Reference proteome</keyword>
<dbReference type="Proteomes" id="UP001620460">
    <property type="component" value="Unassembled WGS sequence"/>
</dbReference>
<dbReference type="EMBL" id="JADIKM010000003">
    <property type="protein sequence ID" value="MFK2904679.1"/>
    <property type="molecule type" value="Genomic_DNA"/>
</dbReference>
<protein>
    <submittedName>
        <fullName evidence="3">DUF1674 domain-containing protein</fullName>
    </submittedName>
</protein>
<feature type="compositionally biased region" description="Basic and acidic residues" evidence="2">
    <location>
        <begin position="31"/>
        <end position="55"/>
    </location>
</feature>
<evidence type="ECO:0000256" key="2">
    <source>
        <dbReference type="SAM" id="MobiDB-lite"/>
    </source>
</evidence>
<evidence type="ECO:0000313" key="3">
    <source>
        <dbReference type="EMBL" id="MFK2904679.1"/>
    </source>
</evidence>
<evidence type="ECO:0000313" key="4">
    <source>
        <dbReference type="Proteomes" id="UP001620460"/>
    </source>
</evidence>